<evidence type="ECO:0000256" key="1">
    <source>
        <dbReference type="SAM" id="MobiDB-lite"/>
    </source>
</evidence>
<evidence type="ECO:0000313" key="3">
    <source>
        <dbReference type="Proteomes" id="UP000306274"/>
    </source>
</evidence>
<accession>A0ABY2P9N4</accession>
<feature type="non-terminal residue" evidence="2">
    <location>
        <position position="71"/>
    </location>
</feature>
<gene>
    <name evidence="2" type="ORF">E5Z02_24285</name>
</gene>
<feature type="region of interest" description="Disordered" evidence="1">
    <location>
        <begin position="23"/>
        <end position="71"/>
    </location>
</feature>
<keyword evidence="3" id="KW-1185">Reference proteome</keyword>
<evidence type="ECO:0000313" key="2">
    <source>
        <dbReference type="EMBL" id="TGZ04253.1"/>
    </source>
</evidence>
<feature type="compositionally biased region" description="Pro residues" evidence="1">
    <location>
        <begin position="41"/>
        <end position="71"/>
    </location>
</feature>
<organism evidence="2 3">
    <name type="scientific">Streptomyces rhizosphaericola</name>
    <dbReference type="NCBI Taxonomy" id="2564098"/>
    <lineage>
        <taxon>Bacteria</taxon>
        <taxon>Bacillati</taxon>
        <taxon>Actinomycetota</taxon>
        <taxon>Actinomycetes</taxon>
        <taxon>Kitasatosporales</taxon>
        <taxon>Streptomycetaceae</taxon>
        <taxon>Streptomyces</taxon>
    </lineage>
</organism>
<protein>
    <submittedName>
        <fullName evidence="2">Serine/threonine protein phosphatase</fullName>
    </submittedName>
</protein>
<name>A0ABY2P9N4_9ACTN</name>
<sequence>MVEGSMTQGAGQEPVVRTATLRDFRVPPYAQTPVPTQAPGAVPPPTPPAHAPEPTAPAPHTPVPPSQPPTP</sequence>
<dbReference type="EMBL" id="SRZK01000293">
    <property type="protein sequence ID" value="TGZ04253.1"/>
    <property type="molecule type" value="Genomic_DNA"/>
</dbReference>
<proteinExistence type="predicted"/>
<comment type="caution">
    <text evidence="2">The sequence shown here is derived from an EMBL/GenBank/DDBJ whole genome shotgun (WGS) entry which is preliminary data.</text>
</comment>
<reference evidence="2 3" key="1">
    <citation type="submission" date="2019-04" db="EMBL/GenBank/DDBJ databases">
        <title>Streptomyces rhizosphaericola sp. nov., an actinobacterium isolated from the wheat rhizosphere.</title>
        <authorList>
            <person name="Vargas Hoyos H.A."/>
            <person name="Santos S.N."/>
            <person name="Genuario D.B."/>
            <person name="Melo I.S."/>
            <person name="Da Silva L.J."/>
            <person name="Da Silva F.S.P."/>
            <person name="Zucchi T.D."/>
        </authorList>
    </citation>
    <scope>NUCLEOTIDE SEQUENCE [LARGE SCALE GENOMIC DNA]</scope>
    <source>
        <strain evidence="2 3">1AS2c</strain>
    </source>
</reference>
<dbReference type="Proteomes" id="UP000306274">
    <property type="component" value="Unassembled WGS sequence"/>
</dbReference>